<sequence>MGDPTRRPKAPTPPPPPKQTTFSLTQKALTSSSLPTIVTTPASKPRIGPLLPIRSPGPIRAVLLQSAQAIVAEKAGEEKQE</sequence>
<dbReference type="AlphaFoldDB" id="A0AAV0IDH6"/>
<name>A0AAV0IDH6_9ROSI</name>
<evidence type="ECO:0000313" key="3">
    <source>
        <dbReference type="Proteomes" id="UP001154282"/>
    </source>
</evidence>
<evidence type="ECO:0000256" key="1">
    <source>
        <dbReference type="SAM" id="MobiDB-lite"/>
    </source>
</evidence>
<feature type="compositionally biased region" description="Polar residues" evidence="1">
    <location>
        <begin position="19"/>
        <end position="32"/>
    </location>
</feature>
<evidence type="ECO:0000313" key="2">
    <source>
        <dbReference type="EMBL" id="CAI0395685.1"/>
    </source>
</evidence>
<reference evidence="2" key="1">
    <citation type="submission" date="2022-08" db="EMBL/GenBank/DDBJ databases">
        <authorList>
            <person name="Gutierrez-Valencia J."/>
        </authorList>
    </citation>
    <scope>NUCLEOTIDE SEQUENCE</scope>
</reference>
<dbReference type="Proteomes" id="UP001154282">
    <property type="component" value="Unassembled WGS sequence"/>
</dbReference>
<dbReference type="EMBL" id="CAMGYJ010000003">
    <property type="protein sequence ID" value="CAI0395685.1"/>
    <property type="molecule type" value="Genomic_DNA"/>
</dbReference>
<gene>
    <name evidence="2" type="ORF">LITE_LOCUS8803</name>
</gene>
<feature type="region of interest" description="Disordered" evidence="1">
    <location>
        <begin position="1"/>
        <end position="32"/>
    </location>
</feature>
<accession>A0AAV0IDH6</accession>
<comment type="caution">
    <text evidence="2">The sequence shown here is derived from an EMBL/GenBank/DDBJ whole genome shotgun (WGS) entry which is preliminary data.</text>
</comment>
<keyword evidence="3" id="KW-1185">Reference proteome</keyword>
<proteinExistence type="predicted"/>
<organism evidence="2 3">
    <name type="scientific">Linum tenue</name>
    <dbReference type="NCBI Taxonomy" id="586396"/>
    <lineage>
        <taxon>Eukaryota</taxon>
        <taxon>Viridiplantae</taxon>
        <taxon>Streptophyta</taxon>
        <taxon>Embryophyta</taxon>
        <taxon>Tracheophyta</taxon>
        <taxon>Spermatophyta</taxon>
        <taxon>Magnoliopsida</taxon>
        <taxon>eudicotyledons</taxon>
        <taxon>Gunneridae</taxon>
        <taxon>Pentapetalae</taxon>
        <taxon>rosids</taxon>
        <taxon>fabids</taxon>
        <taxon>Malpighiales</taxon>
        <taxon>Linaceae</taxon>
        <taxon>Linum</taxon>
    </lineage>
</organism>
<protein>
    <submittedName>
        <fullName evidence="2">Uncharacterized protein</fullName>
    </submittedName>
</protein>